<dbReference type="OrthoDB" id="7778772at2"/>
<dbReference type="Proteomes" id="UP000546701">
    <property type="component" value="Unassembled WGS sequence"/>
</dbReference>
<dbReference type="InterPro" id="IPR012902">
    <property type="entry name" value="N_methyl_site"/>
</dbReference>
<dbReference type="GO" id="GO:0015628">
    <property type="term" value="P:protein secretion by the type II secretion system"/>
    <property type="evidence" value="ECO:0007669"/>
    <property type="project" value="UniProtKB-UniRule"/>
</dbReference>
<dbReference type="AlphaFoldDB" id="A0A7W9EZY8"/>
<dbReference type="InterPro" id="IPR003413">
    <property type="entry name" value="T2SS_GspI_C"/>
</dbReference>
<evidence type="ECO:0000256" key="7">
    <source>
        <dbReference type="ARBA" id="ARBA00022989"/>
    </source>
</evidence>
<keyword evidence="3" id="KW-1003">Cell membrane</keyword>
<organism evidence="11 12">
    <name type="scientific">Sphingomonas prati</name>
    <dbReference type="NCBI Taxonomy" id="1843237"/>
    <lineage>
        <taxon>Bacteria</taxon>
        <taxon>Pseudomonadati</taxon>
        <taxon>Pseudomonadota</taxon>
        <taxon>Alphaproteobacteria</taxon>
        <taxon>Sphingomonadales</taxon>
        <taxon>Sphingomonadaceae</taxon>
        <taxon>Sphingomonas</taxon>
    </lineage>
</organism>
<evidence type="ECO:0000256" key="5">
    <source>
        <dbReference type="ARBA" id="ARBA00022519"/>
    </source>
</evidence>
<gene>
    <name evidence="11" type="ORF">FHS99_000124</name>
</gene>
<evidence type="ECO:0000313" key="12">
    <source>
        <dbReference type="Proteomes" id="UP000546701"/>
    </source>
</evidence>
<evidence type="ECO:0000256" key="9">
    <source>
        <dbReference type="RuleBase" id="RU368030"/>
    </source>
</evidence>
<dbReference type="Gene3D" id="3.30.1300.30">
    <property type="entry name" value="GSPII I/J protein-like"/>
    <property type="match status" value="1"/>
</dbReference>
<keyword evidence="5 9" id="KW-0997">Cell inner membrane</keyword>
<dbReference type="SUPFAM" id="SSF54523">
    <property type="entry name" value="Pili subunits"/>
    <property type="match status" value="1"/>
</dbReference>
<name>A0A7W9EZY8_9SPHN</name>
<reference evidence="11 12" key="1">
    <citation type="submission" date="2020-08" db="EMBL/GenBank/DDBJ databases">
        <title>Genomic Encyclopedia of Type Strains, Phase IV (KMG-IV): sequencing the most valuable type-strain genomes for metagenomic binning, comparative biology and taxonomic classification.</title>
        <authorList>
            <person name="Goeker M."/>
        </authorList>
    </citation>
    <scope>NUCLEOTIDE SEQUENCE [LARGE SCALE GENOMIC DNA]</scope>
    <source>
        <strain evidence="11 12">DSM 103336</strain>
    </source>
</reference>
<dbReference type="NCBIfam" id="TIGR01707">
    <property type="entry name" value="gspI"/>
    <property type="match status" value="1"/>
</dbReference>
<comment type="subcellular location">
    <subcellularLocation>
        <location evidence="1 9">Cell inner membrane</location>
        <topology evidence="1 9">Single-pass membrane protein</topology>
    </subcellularLocation>
</comment>
<keyword evidence="12" id="KW-1185">Reference proteome</keyword>
<dbReference type="Pfam" id="PF07963">
    <property type="entry name" value="N_methyl"/>
    <property type="match status" value="1"/>
</dbReference>
<dbReference type="GO" id="GO:0005886">
    <property type="term" value="C:plasma membrane"/>
    <property type="evidence" value="ECO:0007669"/>
    <property type="project" value="UniProtKB-SubCell"/>
</dbReference>
<evidence type="ECO:0000256" key="1">
    <source>
        <dbReference type="ARBA" id="ARBA00004377"/>
    </source>
</evidence>
<evidence type="ECO:0000256" key="3">
    <source>
        <dbReference type="ARBA" id="ARBA00022475"/>
    </source>
</evidence>
<accession>A0A7W9EZY8</accession>
<dbReference type="EMBL" id="JACIJR010000001">
    <property type="protein sequence ID" value="MBB5727668.1"/>
    <property type="molecule type" value="Genomic_DNA"/>
</dbReference>
<feature type="domain" description="Type II secretion system protein GspI C-terminal" evidence="10">
    <location>
        <begin position="41"/>
        <end position="115"/>
    </location>
</feature>
<keyword evidence="7" id="KW-1133">Transmembrane helix</keyword>
<dbReference type="PANTHER" id="PTHR38779">
    <property type="entry name" value="TYPE II SECRETION SYSTEM PROTEIN I-RELATED"/>
    <property type="match status" value="1"/>
</dbReference>
<dbReference type="Pfam" id="PF02501">
    <property type="entry name" value="T2SSI"/>
    <property type="match status" value="1"/>
</dbReference>
<evidence type="ECO:0000313" key="11">
    <source>
        <dbReference type="EMBL" id="MBB5727668.1"/>
    </source>
</evidence>
<dbReference type="InterPro" id="IPR010052">
    <property type="entry name" value="T2SS_protein-GspI"/>
</dbReference>
<dbReference type="GO" id="GO:0015627">
    <property type="term" value="C:type II protein secretion system complex"/>
    <property type="evidence" value="ECO:0007669"/>
    <property type="project" value="UniProtKB-UniRule"/>
</dbReference>
<dbReference type="InterPro" id="IPR045584">
    <property type="entry name" value="Pilin-like"/>
</dbReference>
<comment type="subunit">
    <text evidence="9">Type II secretion is composed of four main components: the outer membrane complex, the inner membrane complex, the cytoplasmic secretion ATPase and the periplasm-spanning pseudopilus.</text>
</comment>
<proteinExistence type="inferred from homology"/>
<dbReference type="RefSeq" id="WP_157175309.1">
    <property type="nucleotide sequence ID" value="NZ_JACIJR010000001.1"/>
</dbReference>
<comment type="similarity">
    <text evidence="2 9">Belongs to the GSP I family.</text>
</comment>
<evidence type="ECO:0000256" key="2">
    <source>
        <dbReference type="ARBA" id="ARBA00008358"/>
    </source>
</evidence>
<keyword evidence="4 9" id="KW-0488">Methylation</keyword>
<keyword evidence="8" id="KW-0472">Membrane</keyword>
<dbReference type="NCBIfam" id="TIGR02532">
    <property type="entry name" value="IV_pilin_GFxxxE"/>
    <property type="match status" value="1"/>
</dbReference>
<comment type="function">
    <text evidence="9">Component of the type II secretion system required for the energy-dependent secretion of extracellular factors such as proteases and toxins from the periplasm.</text>
</comment>
<dbReference type="PANTHER" id="PTHR38779:SF2">
    <property type="entry name" value="TYPE II SECRETION SYSTEM PROTEIN I-RELATED"/>
    <property type="match status" value="1"/>
</dbReference>
<evidence type="ECO:0000256" key="6">
    <source>
        <dbReference type="ARBA" id="ARBA00022692"/>
    </source>
</evidence>
<comment type="caution">
    <text evidence="11">The sequence shown here is derived from an EMBL/GenBank/DDBJ whole genome shotgun (WGS) entry which is preliminary data.</text>
</comment>
<protein>
    <recommendedName>
        <fullName evidence="9">Type II secretion system protein I</fullName>
        <shortName evidence="9">T2SS minor pseudopilin I</shortName>
    </recommendedName>
</protein>
<sequence>MPTSEQGFSLIEALVALLILGVAAAGLVRAVESHIDSIARLESRAAAVWVAENRLTELAIGDTAGAAGAGTVDMLGRRWQVRTMIRTSPDPDLSRIDVAVGPPGAAPMVTLGGFVDRGPKVAPVPAA</sequence>
<evidence type="ECO:0000259" key="10">
    <source>
        <dbReference type="Pfam" id="PF02501"/>
    </source>
</evidence>
<comment type="PTM">
    <text evidence="9">Cleaved by prepilin peptidase.</text>
</comment>
<keyword evidence="6" id="KW-0812">Transmembrane</keyword>
<evidence type="ECO:0000256" key="8">
    <source>
        <dbReference type="ARBA" id="ARBA00023136"/>
    </source>
</evidence>
<evidence type="ECO:0000256" key="4">
    <source>
        <dbReference type="ARBA" id="ARBA00022481"/>
    </source>
</evidence>
<dbReference type="PROSITE" id="PS00409">
    <property type="entry name" value="PROKAR_NTER_METHYL"/>
    <property type="match status" value="1"/>
</dbReference>